<evidence type="ECO:0000256" key="7">
    <source>
        <dbReference type="ARBA" id="ARBA00023157"/>
    </source>
</evidence>
<evidence type="ECO:0000256" key="9">
    <source>
        <dbReference type="ARBA" id="ARBA00023180"/>
    </source>
</evidence>
<evidence type="ECO:0000259" key="14">
    <source>
        <dbReference type="PROSITE" id="PS50835"/>
    </source>
</evidence>
<keyword evidence="16" id="KW-1185">Reference proteome</keyword>
<comment type="subcellular location">
    <subcellularLocation>
        <location evidence="1">Cell membrane</location>
        <topology evidence="1">Single-pass type I membrane protein</topology>
    </subcellularLocation>
</comment>
<keyword evidence="5 12" id="KW-1133">Transmembrane helix</keyword>
<keyword evidence="4 13" id="KW-0732">Signal</keyword>
<dbReference type="Pfam" id="PF07686">
    <property type="entry name" value="V-set"/>
    <property type="match status" value="1"/>
</dbReference>
<evidence type="ECO:0000313" key="15">
    <source>
        <dbReference type="EMBL" id="MED6245222.1"/>
    </source>
</evidence>
<feature type="region of interest" description="Disordered" evidence="11">
    <location>
        <begin position="281"/>
        <end position="305"/>
    </location>
</feature>
<evidence type="ECO:0000313" key="16">
    <source>
        <dbReference type="Proteomes" id="UP001345963"/>
    </source>
</evidence>
<feature type="signal peptide" evidence="13">
    <location>
        <begin position="1"/>
        <end position="22"/>
    </location>
</feature>
<keyword evidence="3 12" id="KW-0812">Transmembrane</keyword>
<dbReference type="InterPro" id="IPR013783">
    <property type="entry name" value="Ig-like_fold"/>
</dbReference>
<dbReference type="CDD" id="cd12087">
    <property type="entry name" value="TM_EGFR-like"/>
    <property type="match status" value="1"/>
</dbReference>
<protein>
    <recommendedName>
        <fullName evidence="14">Ig-like domain-containing protein</fullName>
    </recommendedName>
</protein>
<dbReference type="InterPro" id="IPR007110">
    <property type="entry name" value="Ig-like_dom"/>
</dbReference>
<evidence type="ECO:0000256" key="12">
    <source>
        <dbReference type="SAM" id="Phobius"/>
    </source>
</evidence>
<dbReference type="PANTHER" id="PTHR25466">
    <property type="entry name" value="T-LYMPHOCYTE ACTIVATION ANTIGEN"/>
    <property type="match status" value="1"/>
</dbReference>
<dbReference type="Proteomes" id="UP001345963">
    <property type="component" value="Unassembled WGS sequence"/>
</dbReference>
<evidence type="ECO:0000256" key="1">
    <source>
        <dbReference type="ARBA" id="ARBA00004251"/>
    </source>
</evidence>
<evidence type="ECO:0000256" key="10">
    <source>
        <dbReference type="ARBA" id="ARBA00023319"/>
    </source>
</evidence>
<keyword evidence="2" id="KW-1003">Cell membrane</keyword>
<gene>
    <name evidence="15" type="ORF">ATANTOWER_000326</name>
</gene>
<dbReference type="PROSITE" id="PS50835">
    <property type="entry name" value="IG_LIKE"/>
    <property type="match status" value="2"/>
</dbReference>
<comment type="caution">
    <text evidence="15">The sequence shown here is derived from an EMBL/GenBank/DDBJ whole genome shotgun (WGS) entry which is preliminary data.</text>
</comment>
<evidence type="ECO:0000256" key="2">
    <source>
        <dbReference type="ARBA" id="ARBA00022475"/>
    </source>
</evidence>
<feature type="transmembrane region" description="Helical" evidence="12">
    <location>
        <begin position="251"/>
        <end position="272"/>
    </location>
</feature>
<keyword evidence="10" id="KW-0393">Immunoglobulin domain</keyword>
<organism evidence="15 16">
    <name type="scientific">Ataeniobius toweri</name>
    <dbReference type="NCBI Taxonomy" id="208326"/>
    <lineage>
        <taxon>Eukaryota</taxon>
        <taxon>Metazoa</taxon>
        <taxon>Chordata</taxon>
        <taxon>Craniata</taxon>
        <taxon>Vertebrata</taxon>
        <taxon>Euteleostomi</taxon>
        <taxon>Actinopterygii</taxon>
        <taxon>Neopterygii</taxon>
        <taxon>Teleostei</taxon>
        <taxon>Neoteleostei</taxon>
        <taxon>Acanthomorphata</taxon>
        <taxon>Ovalentaria</taxon>
        <taxon>Atherinomorphae</taxon>
        <taxon>Cyprinodontiformes</taxon>
        <taxon>Goodeidae</taxon>
        <taxon>Ataeniobius</taxon>
    </lineage>
</organism>
<name>A0ABU7B3W2_9TELE</name>
<keyword evidence="9" id="KW-0325">Glycoprotein</keyword>
<evidence type="ECO:0000256" key="5">
    <source>
        <dbReference type="ARBA" id="ARBA00022989"/>
    </source>
</evidence>
<evidence type="ECO:0000256" key="6">
    <source>
        <dbReference type="ARBA" id="ARBA00023136"/>
    </source>
</evidence>
<dbReference type="Pfam" id="PF22705">
    <property type="entry name" value="C2-set_3"/>
    <property type="match status" value="1"/>
</dbReference>
<evidence type="ECO:0000256" key="13">
    <source>
        <dbReference type="SAM" id="SignalP"/>
    </source>
</evidence>
<keyword evidence="7" id="KW-1015">Disulfide bond</keyword>
<proteinExistence type="predicted"/>
<evidence type="ECO:0000256" key="4">
    <source>
        <dbReference type="ARBA" id="ARBA00022729"/>
    </source>
</evidence>
<dbReference type="Gene3D" id="2.60.40.10">
    <property type="entry name" value="Immunoglobulins"/>
    <property type="match status" value="2"/>
</dbReference>
<dbReference type="EMBL" id="JAHUTI010040368">
    <property type="protein sequence ID" value="MED6245222.1"/>
    <property type="molecule type" value="Genomic_DNA"/>
</dbReference>
<feature type="domain" description="Ig-like" evidence="14">
    <location>
        <begin position="143"/>
        <end position="234"/>
    </location>
</feature>
<accession>A0ABU7B3W2</accession>
<evidence type="ECO:0000256" key="3">
    <source>
        <dbReference type="ARBA" id="ARBA00022692"/>
    </source>
</evidence>
<reference evidence="15 16" key="1">
    <citation type="submission" date="2021-07" db="EMBL/GenBank/DDBJ databases">
        <authorList>
            <person name="Palmer J.M."/>
        </authorList>
    </citation>
    <scope>NUCLEOTIDE SEQUENCE [LARGE SCALE GENOMIC DNA]</scope>
    <source>
        <strain evidence="15 16">AT_MEX2019</strain>
        <tissue evidence="15">Muscle</tissue>
    </source>
</reference>
<dbReference type="SUPFAM" id="SSF48726">
    <property type="entry name" value="Immunoglobulin"/>
    <property type="match status" value="2"/>
</dbReference>
<feature type="domain" description="Ig-like" evidence="14">
    <location>
        <begin position="22"/>
        <end position="137"/>
    </location>
</feature>
<keyword evidence="6 12" id="KW-0472">Membrane</keyword>
<dbReference type="SMART" id="SM00409">
    <property type="entry name" value="IG"/>
    <property type="match status" value="2"/>
</dbReference>
<feature type="chain" id="PRO_5046984606" description="Ig-like domain-containing protein" evidence="13">
    <location>
        <begin position="23"/>
        <end position="305"/>
    </location>
</feature>
<keyword evidence="8" id="KW-0675">Receptor</keyword>
<sequence length="305" mass="33885">MASCSSLFFVLFVFCFYSGVIPSFVEMACEPTTKAQFNHQSMLMCAVRPKQNIANLEIILVVWRKAGLENPVAVFDRRNVKPEYKKQQGYEFADHSLNTMNISLLISNTKLQHEGEYKCEVTTDSGTATHTTTLKVTAKYNTPTVRSIDQKDTPNAHKTLICEASGGYPEGQLRWFDENKTEWTKSAKLTENKRNDGLFELSSELPLLTGSTFSEYTCVVYNASHGKEDSASILLDIPSPLSEIKTPGSAIIAPVVVIGSLIVGLLMALLFFRRRSQRTHHEVSASDPDVDQSTIGSVNRKDSMA</sequence>
<dbReference type="InterPro" id="IPR053896">
    <property type="entry name" value="BTN3A2-like_Ig-C"/>
</dbReference>
<dbReference type="InterPro" id="IPR036179">
    <property type="entry name" value="Ig-like_dom_sf"/>
</dbReference>
<dbReference type="PANTHER" id="PTHR25466:SF14">
    <property type="entry name" value="BUTYROPHILIN SUBFAMILY 2 MEMBER A2-LIKE-RELATED"/>
    <property type="match status" value="1"/>
</dbReference>
<dbReference type="InterPro" id="IPR013106">
    <property type="entry name" value="Ig_V-set"/>
</dbReference>
<evidence type="ECO:0000256" key="8">
    <source>
        <dbReference type="ARBA" id="ARBA00023170"/>
    </source>
</evidence>
<dbReference type="InterPro" id="IPR051713">
    <property type="entry name" value="T-cell_Activation_Regulation"/>
</dbReference>
<dbReference type="InterPro" id="IPR003599">
    <property type="entry name" value="Ig_sub"/>
</dbReference>
<evidence type="ECO:0000256" key="11">
    <source>
        <dbReference type="SAM" id="MobiDB-lite"/>
    </source>
</evidence>